<name>A0ABN1BA87_9LACT</name>
<reference evidence="1 2" key="1">
    <citation type="journal article" date="2019" name="Int. J. Syst. Evol. Microbiol.">
        <title>The Global Catalogue of Microorganisms (GCM) 10K type strain sequencing project: providing services to taxonomists for standard genome sequencing and annotation.</title>
        <authorList>
            <consortium name="The Broad Institute Genomics Platform"/>
            <consortium name="The Broad Institute Genome Sequencing Center for Infectious Disease"/>
            <person name="Wu L."/>
            <person name="Ma J."/>
        </authorList>
    </citation>
    <scope>NUCLEOTIDE SEQUENCE [LARGE SCALE GENOMIC DNA]</scope>
    <source>
        <strain evidence="1 2">JCM 14232</strain>
    </source>
</reference>
<gene>
    <name evidence="1" type="ORF">GCM10008936_20580</name>
</gene>
<proteinExistence type="predicted"/>
<dbReference type="RefSeq" id="WP_346025407.1">
    <property type="nucleotide sequence ID" value="NZ_BAAADA010000195.1"/>
</dbReference>
<dbReference type="Proteomes" id="UP001410648">
    <property type="component" value="Unassembled WGS sequence"/>
</dbReference>
<evidence type="ECO:0000313" key="1">
    <source>
        <dbReference type="EMBL" id="GAA0493512.1"/>
    </source>
</evidence>
<accession>A0ABN1BA87</accession>
<evidence type="ECO:0000313" key="2">
    <source>
        <dbReference type="Proteomes" id="UP001410648"/>
    </source>
</evidence>
<protein>
    <submittedName>
        <fullName evidence="1">Uncharacterized protein</fullName>
    </submittedName>
</protein>
<dbReference type="EMBL" id="BAAADA010000195">
    <property type="protein sequence ID" value="GAA0493512.1"/>
    <property type="molecule type" value="Genomic_DNA"/>
</dbReference>
<sequence length="92" mass="10804">MRIKSDDLKYPILIGYPTENGKQLAVWCPYCVRYHYHGNVEGHRLAHCKREKSPYNKTGYIIKKADNNQMKFKNSSTRSIDNAIMREEGRNL</sequence>
<keyword evidence="2" id="KW-1185">Reference proteome</keyword>
<comment type="caution">
    <text evidence="1">The sequence shown here is derived from an EMBL/GenBank/DDBJ whole genome shotgun (WGS) entry which is preliminary data.</text>
</comment>
<organism evidence="1 2">
    <name type="scientific">Alkalibacterium indicireducens</name>
    <dbReference type="NCBI Taxonomy" id="398758"/>
    <lineage>
        <taxon>Bacteria</taxon>
        <taxon>Bacillati</taxon>
        <taxon>Bacillota</taxon>
        <taxon>Bacilli</taxon>
        <taxon>Lactobacillales</taxon>
        <taxon>Carnobacteriaceae</taxon>
        <taxon>Alkalibacterium</taxon>
    </lineage>
</organism>